<name>A0ABQ3M892_9PSEU</name>
<proteinExistence type="predicted"/>
<evidence type="ECO:0008006" key="3">
    <source>
        <dbReference type="Google" id="ProtNLM"/>
    </source>
</evidence>
<evidence type="ECO:0000313" key="2">
    <source>
        <dbReference type="Proteomes" id="UP000605568"/>
    </source>
</evidence>
<protein>
    <recommendedName>
        <fullName evidence="3">RNA polymerase subunit sigma</fullName>
    </recommendedName>
</protein>
<keyword evidence="2" id="KW-1185">Reference proteome</keyword>
<comment type="caution">
    <text evidence="1">The sequence shown here is derived from an EMBL/GenBank/DDBJ whole genome shotgun (WGS) entry which is preliminary data.</text>
</comment>
<dbReference type="RefSeq" id="WP_229904558.1">
    <property type="nucleotide sequence ID" value="NZ_BNAR01000002.1"/>
</dbReference>
<organism evidence="1 2">
    <name type="scientific">Lentzea cavernae</name>
    <dbReference type="NCBI Taxonomy" id="2020703"/>
    <lineage>
        <taxon>Bacteria</taxon>
        <taxon>Bacillati</taxon>
        <taxon>Actinomycetota</taxon>
        <taxon>Actinomycetes</taxon>
        <taxon>Pseudonocardiales</taxon>
        <taxon>Pseudonocardiaceae</taxon>
        <taxon>Lentzea</taxon>
    </lineage>
</organism>
<gene>
    <name evidence="1" type="ORF">GCM10017774_19710</name>
</gene>
<evidence type="ECO:0000313" key="1">
    <source>
        <dbReference type="EMBL" id="GHH34926.1"/>
    </source>
</evidence>
<dbReference type="Proteomes" id="UP000605568">
    <property type="component" value="Unassembled WGS sequence"/>
</dbReference>
<sequence>MDEMDLMKKLRDVPSPGPEAYDDARAALRTAMAEPVAAVVRPKRWFSWPKAGVAALGAAAVATAVVMGTTGGSVPPPAPPAAAPQAVESPLVKLASEVKAAAVTGDSSLIVRTNLAPDKSQYIWYTVYTDKGQTFHGDSPKTLAQAAAKGSDLSTDYDRRLMGAARLAATGDLEQARNAMVNGAGCCWALGGSPAEQEKSWAEGQEKRAEVFRMKGMEVPPAKPRPTGKELEDGINNTLWSNTTYALFIGAANPDIRAGSLKLLSTIKDVTIDRADFEGRPVMKLAAGPAVSKGEGSHVVTVDAETALPIRSEVVPLQGPQDPHSVANYKSSRVNLADIATGKI</sequence>
<dbReference type="EMBL" id="BNAR01000002">
    <property type="protein sequence ID" value="GHH34926.1"/>
    <property type="molecule type" value="Genomic_DNA"/>
</dbReference>
<reference evidence="2" key="1">
    <citation type="journal article" date="2019" name="Int. J. Syst. Evol. Microbiol.">
        <title>The Global Catalogue of Microorganisms (GCM) 10K type strain sequencing project: providing services to taxonomists for standard genome sequencing and annotation.</title>
        <authorList>
            <consortium name="The Broad Institute Genomics Platform"/>
            <consortium name="The Broad Institute Genome Sequencing Center for Infectious Disease"/>
            <person name="Wu L."/>
            <person name="Ma J."/>
        </authorList>
    </citation>
    <scope>NUCLEOTIDE SEQUENCE [LARGE SCALE GENOMIC DNA]</scope>
    <source>
        <strain evidence="2">CGMCC 4.7367</strain>
    </source>
</reference>
<accession>A0ABQ3M892</accession>